<organism evidence="2 3">
    <name type="scientific">Lymnaea stagnalis</name>
    <name type="common">Great pond snail</name>
    <name type="synonym">Helix stagnalis</name>
    <dbReference type="NCBI Taxonomy" id="6523"/>
    <lineage>
        <taxon>Eukaryota</taxon>
        <taxon>Metazoa</taxon>
        <taxon>Spiralia</taxon>
        <taxon>Lophotrochozoa</taxon>
        <taxon>Mollusca</taxon>
        <taxon>Gastropoda</taxon>
        <taxon>Heterobranchia</taxon>
        <taxon>Euthyneura</taxon>
        <taxon>Panpulmonata</taxon>
        <taxon>Hygrophila</taxon>
        <taxon>Lymnaeoidea</taxon>
        <taxon>Lymnaeidae</taxon>
        <taxon>Lymnaea</taxon>
    </lineage>
</organism>
<dbReference type="InterPro" id="IPR000408">
    <property type="entry name" value="Reg_chr_condens"/>
</dbReference>
<comment type="caution">
    <text evidence="2">The sequence shown here is derived from an EMBL/GenBank/DDBJ whole genome shotgun (WGS) entry which is preliminary data.</text>
</comment>
<dbReference type="AlphaFoldDB" id="A0AAV2I5B1"/>
<dbReference type="Gene3D" id="2.130.10.30">
    <property type="entry name" value="Regulator of chromosome condensation 1/beta-lactamase-inhibitor protein II"/>
    <property type="match status" value="1"/>
</dbReference>
<dbReference type="Proteomes" id="UP001497497">
    <property type="component" value="Unassembled WGS sequence"/>
</dbReference>
<dbReference type="PROSITE" id="PS50012">
    <property type="entry name" value="RCC1_3"/>
    <property type="match status" value="1"/>
</dbReference>
<protein>
    <submittedName>
        <fullName evidence="2">Uncharacterized protein</fullName>
    </submittedName>
</protein>
<accession>A0AAV2I5B1</accession>
<proteinExistence type="predicted"/>
<evidence type="ECO:0000313" key="3">
    <source>
        <dbReference type="Proteomes" id="UP001497497"/>
    </source>
</evidence>
<dbReference type="SUPFAM" id="SSF50985">
    <property type="entry name" value="RCC1/BLIP-II"/>
    <property type="match status" value="1"/>
</dbReference>
<keyword evidence="3" id="KW-1185">Reference proteome</keyword>
<feature type="repeat" description="RCC1" evidence="1">
    <location>
        <begin position="1"/>
        <end position="43"/>
    </location>
</feature>
<dbReference type="InterPro" id="IPR009091">
    <property type="entry name" value="RCC1/BLIP-II"/>
</dbReference>
<dbReference type="Pfam" id="PF00415">
    <property type="entry name" value="RCC1"/>
    <property type="match status" value="1"/>
</dbReference>
<evidence type="ECO:0000256" key="1">
    <source>
        <dbReference type="PROSITE-ProRule" id="PRU00235"/>
    </source>
</evidence>
<reference evidence="2 3" key="1">
    <citation type="submission" date="2024-04" db="EMBL/GenBank/DDBJ databases">
        <authorList>
            <consortium name="Genoscope - CEA"/>
            <person name="William W."/>
        </authorList>
    </citation>
    <scope>NUCLEOTIDE SEQUENCE [LARGE SCALE GENOMIC DNA]</scope>
</reference>
<feature type="non-terminal residue" evidence="2">
    <location>
        <position position="112"/>
    </location>
</feature>
<sequence length="112" mass="12368">MGQCGQGHAQSPVTRPRKVIGLEGAHIQQISAGTSHSVATTALPYDRQVIAWHRPFCVDLQEATFSVLSTFLERYCDGFDNPEPPPPFANKQQHQQFVLLCLKLLSSHLSLA</sequence>
<evidence type="ECO:0000313" key="2">
    <source>
        <dbReference type="EMBL" id="CAL1541386.1"/>
    </source>
</evidence>
<name>A0AAV2I5B1_LYMST</name>
<gene>
    <name evidence="2" type="ORF">GSLYS_00014992001</name>
</gene>
<dbReference type="EMBL" id="CAXITT010000430">
    <property type="protein sequence ID" value="CAL1541386.1"/>
    <property type="molecule type" value="Genomic_DNA"/>
</dbReference>